<accession>A0A840LAN5</accession>
<dbReference type="InterPro" id="IPR036061">
    <property type="entry name" value="CheW-like_dom_sf"/>
</dbReference>
<evidence type="ECO:0000259" key="1">
    <source>
        <dbReference type="PROSITE" id="PS50851"/>
    </source>
</evidence>
<dbReference type="PANTHER" id="PTHR22617:SF41">
    <property type="entry name" value="CHEMOTAXIS SIGNAL TRANSDUCTION SYSTEM ADAPTOR PROTEIN CHEW"/>
    <property type="match status" value="1"/>
</dbReference>
<name>A0A840LAN5_9BURK</name>
<dbReference type="Gene3D" id="2.40.50.180">
    <property type="entry name" value="CheA-289, Domain 4"/>
    <property type="match status" value="1"/>
</dbReference>
<dbReference type="AlphaFoldDB" id="A0A840LAN5"/>
<dbReference type="PANTHER" id="PTHR22617">
    <property type="entry name" value="CHEMOTAXIS SENSOR HISTIDINE KINASE-RELATED"/>
    <property type="match status" value="1"/>
</dbReference>
<organism evidence="2 3">
    <name type="scientific">Roseateles oligotrophus</name>
    <dbReference type="NCBI Taxonomy" id="1769250"/>
    <lineage>
        <taxon>Bacteria</taxon>
        <taxon>Pseudomonadati</taxon>
        <taxon>Pseudomonadota</taxon>
        <taxon>Betaproteobacteria</taxon>
        <taxon>Burkholderiales</taxon>
        <taxon>Sphaerotilaceae</taxon>
        <taxon>Roseateles</taxon>
    </lineage>
</organism>
<keyword evidence="3" id="KW-1185">Reference proteome</keyword>
<dbReference type="RefSeq" id="WP_184301720.1">
    <property type="nucleotide sequence ID" value="NZ_JACHLP010000006.1"/>
</dbReference>
<proteinExistence type="predicted"/>
<dbReference type="Proteomes" id="UP000562027">
    <property type="component" value="Unassembled WGS sequence"/>
</dbReference>
<protein>
    <submittedName>
        <fullName evidence="2">Purine-binding chemotaxis protein CheW</fullName>
    </submittedName>
</protein>
<dbReference type="Gene3D" id="2.30.30.40">
    <property type="entry name" value="SH3 Domains"/>
    <property type="match status" value="1"/>
</dbReference>
<evidence type="ECO:0000313" key="3">
    <source>
        <dbReference type="Proteomes" id="UP000562027"/>
    </source>
</evidence>
<dbReference type="Pfam" id="PF01584">
    <property type="entry name" value="CheW"/>
    <property type="match status" value="1"/>
</dbReference>
<dbReference type="GO" id="GO:0006935">
    <property type="term" value="P:chemotaxis"/>
    <property type="evidence" value="ECO:0007669"/>
    <property type="project" value="InterPro"/>
</dbReference>
<dbReference type="InterPro" id="IPR039315">
    <property type="entry name" value="CheW"/>
</dbReference>
<feature type="domain" description="CheW-like" evidence="1">
    <location>
        <begin position="25"/>
        <end position="171"/>
    </location>
</feature>
<dbReference type="SMART" id="SM00260">
    <property type="entry name" value="CheW"/>
    <property type="match status" value="1"/>
</dbReference>
<comment type="caution">
    <text evidence="2">The sequence shown here is derived from an EMBL/GenBank/DDBJ whole genome shotgun (WGS) entry which is preliminary data.</text>
</comment>
<gene>
    <name evidence="2" type="ORF">HNP55_003345</name>
</gene>
<dbReference type="SUPFAM" id="SSF50341">
    <property type="entry name" value="CheW-like"/>
    <property type="match status" value="1"/>
</dbReference>
<evidence type="ECO:0000313" key="2">
    <source>
        <dbReference type="EMBL" id="MBB4844801.1"/>
    </source>
</evidence>
<dbReference type="GO" id="GO:0007165">
    <property type="term" value="P:signal transduction"/>
    <property type="evidence" value="ECO:0007669"/>
    <property type="project" value="InterPro"/>
</dbReference>
<reference evidence="2 3" key="1">
    <citation type="submission" date="2020-08" db="EMBL/GenBank/DDBJ databases">
        <title>Functional genomics of gut bacteria from endangered species of beetles.</title>
        <authorList>
            <person name="Carlos-Shanley C."/>
        </authorList>
    </citation>
    <scope>NUCLEOTIDE SEQUENCE [LARGE SCALE GENOMIC DNA]</scope>
    <source>
        <strain evidence="2 3">S00239</strain>
    </source>
</reference>
<dbReference type="InterPro" id="IPR002545">
    <property type="entry name" value="CheW-lke_dom"/>
</dbReference>
<dbReference type="PROSITE" id="PS50851">
    <property type="entry name" value="CHEW"/>
    <property type="match status" value="1"/>
</dbReference>
<sequence>MSTGHGAPADILLSAIAEHAKDGPMQQLLRLAVGRETLVIPIEVVREILEVGRMTPLPQTPPFVRGVMNLRGAVVPVVDLGARFGLGLTELGRRTAIIVVEAKGDEDYDRLIAGVLVDAVYEVLEVDSKRIEAAPNLGVAIAPEFLAGMVNVRGSYAALLNLDQVLSPAALSALMAAPQPA</sequence>
<dbReference type="GO" id="GO:0005829">
    <property type="term" value="C:cytosol"/>
    <property type="evidence" value="ECO:0007669"/>
    <property type="project" value="TreeGrafter"/>
</dbReference>
<dbReference type="EMBL" id="JACHLP010000006">
    <property type="protein sequence ID" value="MBB4844801.1"/>
    <property type="molecule type" value="Genomic_DNA"/>
</dbReference>